<dbReference type="RefSeq" id="WP_170244900.1">
    <property type="nucleotide sequence ID" value="NZ_BJZO01000003.1"/>
</dbReference>
<evidence type="ECO:0000256" key="5">
    <source>
        <dbReference type="ARBA" id="ARBA00022989"/>
    </source>
</evidence>
<evidence type="ECO:0000256" key="4">
    <source>
        <dbReference type="ARBA" id="ARBA00022692"/>
    </source>
</evidence>
<organism evidence="15 16">
    <name type="scientific">Pararhodospirillum oryzae</name>
    <dbReference type="NCBI Taxonomy" id="478448"/>
    <lineage>
        <taxon>Bacteria</taxon>
        <taxon>Pseudomonadati</taxon>
        <taxon>Pseudomonadota</taxon>
        <taxon>Alphaproteobacteria</taxon>
        <taxon>Rhodospirillales</taxon>
        <taxon>Rhodospirillaceae</taxon>
        <taxon>Pararhodospirillum</taxon>
    </lineage>
</organism>
<keyword evidence="6 11" id="KW-0472">Membrane</keyword>
<comment type="caution">
    <text evidence="15">The sequence shown here is derived from an EMBL/GenBank/DDBJ whole genome shotgun (WGS) entry which is preliminary data.</text>
</comment>
<protein>
    <submittedName>
        <fullName evidence="15">Chemotaxis protein</fullName>
    </submittedName>
</protein>
<evidence type="ECO:0000256" key="8">
    <source>
        <dbReference type="ARBA" id="ARBA00029447"/>
    </source>
</evidence>
<evidence type="ECO:0000256" key="7">
    <source>
        <dbReference type="ARBA" id="ARBA00023224"/>
    </source>
</evidence>
<dbReference type="Gene3D" id="3.30.450.20">
    <property type="entry name" value="PAS domain"/>
    <property type="match status" value="1"/>
</dbReference>
<sequence length="560" mass="59658">MTLPKLGLSGKLQSVVAISVIGFLITALIALGTLRTMLVEDRIDKMDSLVDTSLSILKTYDDRATAGQITRAEAQAQAVALLRDLRYDGAEYFFIYDQNGICKLSPGHAEREGNNALDTRDVNGFPFIKALIDAGKAGGGPVFYRYQRKAGAEPADKISYAQYYEPWGWMIGTGIYIDDIQSVFLAKALQFALIVALVIAVAVGFALVIARSIVRPLRGLTEVTTRLARQEYDTEVPETRRADEIGSLASSIRTLRDAARESETLRQAQETAKQHAEEERRQRAQSMASSFEASVKNVSDAIAASAGHLDNAAQRLSRVAETTTAQTQSVVRAADDTSADVEAMTSVSEQLSASINDINRHVKASSQAIAAAVEESERTDRLVQGLAQAAGRIGDVITLINQIASQTNLLALNATIEAARAGEAGKGFAVVAGEVKHLASQTARATDEIAGQIGTVQTATSEAVGAIRSISETIGRIDEIGTAISAAVDEQHRAMTDISRSITAVSGGNQTMNATLGNLRTEINGIAETSSAVQAASRDLSDRSRGLDREVATFLKTIGA</sequence>
<dbReference type="Pfam" id="PF00672">
    <property type="entry name" value="HAMP"/>
    <property type="match status" value="1"/>
</dbReference>
<evidence type="ECO:0000256" key="2">
    <source>
        <dbReference type="ARBA" id="ARBA00022475"/>
    </source>
</evidence>
<dbReference type="SMART" id="SM00283">
    <property type="entry name" value="MA"/>
    <property type="match status" value="1"/>
</dbReference>
<dbReference type="Pfam" id="PF17200">
    <property type="entry name" value="sCache_2"/>
    <property type="match status" value="1"/>
</dbReference>
<evidence type="ECO:0000313" key="16">
    <source>
        <dbReference type="Proteomes" id="UP000321567"/>
    </source>
</evidence>
<feature type="domain" description="T-SNARE coiled-coil homology" evidence="13">
    <location>
        <begin position="457"/>
        <end position="519"/>
    </location>
</feature>
<dbReference type="PRINTS" id="PR00260">
    <property type="entry name" value="CHEMTRNSDUCR"/>
</dbReference>
<name>A0A512H3S3_9PROT</name>
<dbReference type="PANTHER" id="PTHR32089:SF112">
    <property type="entry name" value="LYSOZYME-LIKE PROTEIN-RELATED"/>
    <property type="match status" value="1"/>
</dbReference>
<dbReference type="PROSITE" id="PS50192">
    <property type="entry name" value="T_SNARE"/>
    <property type="match status" value="1"/>
</dbReference>
<feature type="transmembrane region" description="Helical" evidence="11">
    <location>
        <begin position="191"/>
        <end position="210"/>
    </location>
</feature>
<evidence type="ECO:0000256" key="9">
    <source>
        <dbReference type="PROSITE-ProRule" id="PRU00284"/>
    </source>
</evidence>
<comment type="similarity">
    <text evidence="8">Belongs to the methyl-accepting chemotaxis (MCP) protein family.</text>
</comment>
<dbReference type="Gene3D" id="1.10.287.950">
    <property type="entry name" value="Methyl-accepting chemotaxis protein"/>
    <property type="match status" value="1"/>
</dbReference>
<dbReference type="PANTHER" id="PTHR32089">
    <property type="entry name" value="METHYL-ACCEPTING CHEMOTAXIS PROTEIN MCPB"/>
    <property type="match status" value="1"/>
</dbReference>
<feature type="domain" description="HAMP" evidence="14">
    <location>
        <begin position="211"/>
        <end position="264"/>
    </location>
</feature>
<dbReference type="GO" id="GO:0007165">
    <property type="term" value="P:signal transduction"/>
    <property type="evidence" value="ECO:0007669"/>
    <property type="project" value="UniProtKB-KW"/>
</dbReference>
<evidence type="ECO:0000259" key="14">
    <source>
        <dbReference type="PROSITE" id="PS50885"/>
    </source>
</evidence>
<evidence type="ECO:0000259" key="12">
    <source>
        <dbReference type="PROSITE" id="PS50111"/>
    </source>
</evidence>
<keyword evidence="7 9" id="KW-0807">Transducer</keyword>
<dbReference type="GO" id="GO:0004888">
    <property type="term" value="F:transmembrane signaling receptor activity"/>
    <property type="evidence" value="ECO:0007669"/>
    <property type="project" value="InterPro"/>
</dbReference>
<dbReference type="EMBL" id="BJZO01000003">
    <property type="protein sequence ID" value="GEO80048.1"/>
    <property type="molecule type" value="Genomic_DNA"/>
</dbReference>
<keyword evidence="5 11" id="KW-1133">Transmembrane helix</keyword>
<dbReference type="InterPro" id="IPR004089">
    <property type="entry name" value="MCPsignal_dom"/>
</dbReference>
<dbReference type="SMART" id="SM01049">
    <property type="entry name" value="Cache_2"/>
    <property type="match status" value="1"/>
</dbReference>
<evidence type="ECO:0000259" key="13">
    <source>
        <dbReference type="PROSITE" id="PS50192"/>
    </source>
</evidence>
<evidence type="ECO:0000256" key="1">
    <source>
        <dbReference type="ARBA" id="ARBA00004429"/>
    </source>
</evidence>
<dbReference type="InterPro" id="IPR033480">
    <property type="entry name" value="sCache_2"/>
</dbReference>
<dbReference type="Pfam" id="PF00015">
    <property type="entry name" value="MCPsignal"/>
    <property type="match status" value="1"/>
</dbReference>
<comment type="subcellular location">
    <subcellularLocation>
        <location evidence="1">Cell inner membrane</location>
        <topology evidence="1">Multi-pass membrane protein</topology>
    </subcellularLocation>
</comment>
<gene>
    <name evidence="15" type="ORF">ROR02_01790</name>
</gene>
<keyword evidence="3" id="KW-0997">Cell inner membrane</keyword>
<evidence type="ECO:0000256" key="3">
    <source>
        <dbReference type="ARBA" id="ARBA00022519"/>
    </source>
</evidence>
<dbReference type="CDD" id="cd06225">
    <property type="entry name" value="HAMP"/>
    <property type="match status" value="1"/>
</dbReference>
<feature type="region of interest" description="Disordered" evidence="10">
    <location>
        <begin position="259"/>
        <end position="288"/>
    </location>
</feature>
<reference evidence="15 16" key="1">
    <citation type="submission" date="2019-07" db="EMBL/GenBank/DDBJ databases">
        <title>Whole genome shotgun sequence of Rhodospirillum oryzae NBRC 107573.</title>
        <authorList>
            <person name="Hosoyama A."/>
            <person name="Uohara A."/>
            <person name="Ohji S."/>
            <person name="Ichikawa N."/>
        </authorList>
    </citation>
    <scope>NUCLEOTIDE SEQUENCE [LARGE SCALE GENOMIC DNA]</scope>
    <source>
        <strain evidence="15 16">NBRC 107573</strain>
    </source>
</reference>
<keyword evidence="4 11" id="KW-0812">Transmembrane</keyword>
<dbReference type="SMART" id="SM00304">
    <property type="entry name" value="HAMP"/>
    <property type="match status" value="1"/>
</dbReference>
<dbReference type="Gene3D" id="6.10.340.10">
    <property type="match status" value="1"/>
</dbReference>
<evidence type="ECO:0000256" key="10">
    <source>
        <dbReference type="SAM" id="MobiDB-lite"/>
    </source>
</evidence>
<dbReference type="Proteomes" id="UP000321567">
    <property type="component" value="Unassembled WGS sequence"/>
</dbReference>
<keyword evidence="16" id="KW-1185">Reference proteome</keyword>
<keyword evidence="2" id="KW-1003">Cell membrane</keyword>
<feature type="domain" description="Methyl-accepting transducer" evidence="12">
    <location>
        <begin position="305"/>
        <end position="541"/>
    </location>
</feature>
<dbReference type="InterPro" id="IPR003660">
    <property type="entry name" value="HAMP_dom"/>
</dbReference>
<accession>A0A512H3S3</accession>
<feature type="compositionally biased region" description="Basic and acidic residues" evidence="10">
    <location>
        <begin position="272"/>
        <end position="282"/>
    </location>
</feature>
<evidence type="ECO:0000256" key="6">
    <source>
        <dbReference type="ARBA" id="ARBA00023136"/>
    </source>
</evidence>
<evidence type="ECO:0000313" key="15">
    <source>
        <dbReference type="EMBL" id="GEO80048.1"/>
    </source>
</evidence>
<dbReference type="GO" id="GO:0005886">
    <property type="term" value="C:plasma membrane"/>
    <property type="evidence" value="ECO:0007669"/>
    <property type="project" value="UniProtKB-SubCell"/>
</dbReference>
<dbReference type="SUPFAM" id="SSF58104">
    <property type="entry name" value="Methyl-accepting chemotaxis protein (MCP) signaling domain"/>
    <property type="match status" value="1"/>
</dbReference>
<feature type="transmembrane region" description="Helical" evidence="11">
    <location>
        <begin position="12"/>
        <end position="34"/>
    </location>
</feature>
<proteinExistence type="inferred from homology"/>
<dbReference type="PROSITE" id="PS50885">
    <property type="entry name" value="HAMP"/>
    <property type="match status" value="1"/>
</dbReference>
<dbReference type="InterPro" id="IPR004090">
    <property type="entry name" value="Chemotax_Me-accpt_rcpt"/>
</dbReference>
<evidence type="ECO:0000256" key="11">
    <source>
        <dbReference type="SAM" id="Phobius"/>
    </source>
</evidence>
<dbReference type="GO" id="GO:0006935">
    <property type="term" value="P:chemotaxis"/>
    <property type="evidence" value="ECO:0007669"/>
    <property type="project" value="InterPro"/>
</dbReference>
<dbReference type="PROSITE" id="PS50111">
    <property type="entry name" value="CHEMOTAXIS_TRANSDUC_2"/>
    <property type="match status" value="1"/>
</dbReference>
<dbReference type="AlphaFoldDB" id="A0A512H3S3"/>
<dbReference type="InterPro" id="IPR000727">
    <property type="entry name" value="T_SNARE_dom"/>
</dbReference>